<organism evidence="1 2">
    <name type="scientific">Treponema denticola (strain ATCC 35405 / DSM 14222 / CIP 103919 / JCM 8153 / KCTC 15104)</name>
    <dbReference type="NCBI Taxonomy" id="243275"/>
    <lineage>
        <taxon>Bacteria</taxon>
        <taxon>Pseudomonadati</taxon>
        <taxon>Spirochaetota</taxon>
        <taxon>Spirochaetia</taxon>
        <taxon>Spirochaetales</taxon>
        <taxon>Treponemataceae</taxon>
        <taxon>Treponema</taxon>
    </lineage>
</organism>
<dbReference type="PaxDb" id="243275-TDE_0759"/>
<dbReference type="HOGENOM" id="CLU_2014245_0_0_12"/>
<proteinExistence type="predicted"/>
<dbReference type="STRING" id="243275.TDE_0759"/>
<gene>
    <name evidence="1" type="ordered locus">TDE_0759</name>
</gene>
<name>Q73PN8_TREDE</name>
<dbReference type="KEGG" id="tde:TDE_0759"/>
<protein>
    <submittedName>
        <fullName evidence="1">Uncharacterized protein</fullName>
    </submittedName>
</protein>
<accession>Q73PN8</accession>
<sequence length="123" mass="14076">MSSGTEWNSPAGCLGSVLQPKKVTQQINNKITQNLIVLKYIILIGFSKTYFYKFCKFSKKNKKNAGLTLIYKSFRITSQFSNHTGAEIRLKGKHGVIPSRSRRCKRIVFLKYVTREIGEGLKR</sequence>
<dbReference type="Proteomes" id="UP000008212">
    <property type="component" value="Chromosome"/>
</dbReference>
<reference evidence="1 2" key="1">
    <citation type="journal article" date="2004" name="Proc. Natl. Acad. Sci. U.S.A.">
        <title>Comparison of the genome of the oral pathogen Treponema denticola with other spirochete genomes.</title>
        <authorList>
            <person name="Seshadri R."/>
            <person name="Myers G.S."/>
            <person name="Tettelin H."/>
            <person name="Eisen J.A."/>
            <person name="Heidelberg J.F."/>
            <person name="Dodson R.J."/>
            <person name="Davidsen T.M."/>
            <person name="DeBoy R.T."/>
            <person name="Fouts D.E."/>
            <person name="Haft D.H."/>
            <person name="Selengut J."/>
            <person name="Ren Q."/>
            <person name="Brinkac L.M."/>
            <person name="Madupu R."/>
            <person name="Kolonay J."/>
            <person name="Durkin S.A."/>
            <person name="Daugherty S.C."/>
            <person name="Shetty J."/>
            <person name="Shvartsbeyn A."/>
            <person name="Gebregeorgis E."/>
            <person name="Geer K."/>
            <person name="Tsegaye G."/>
            <person name="Malek J."/>
            <person name="Ayodeji B."/>
            <person name="Shatsman S."/>
            <person name="McLeod M.P."/>
            <person name="Smajs D."/>
            <person name="Howell J.K."/>
            <person name="Pal S."/>
            <person name="Amin A."/>
            <person name="Vashisth P."/>
            <person name="McNeill T.Z."/>
            <person name="Xiang Q."/>
            <person name="Sodergren E."/>
            <person name="Baca E."/>
            <person name="Weinstock G.M."/>
            <person name="Norris S.J."/>
            <person name="Fraser C.M."/>
            <person name="Paulsen I.T."/>
        </authorList>
    </citation>
    <scope>NUCLEOTIDE SEQUENCE [LARGE SCALE GENOMIC DNA]</scope>
    <source>
        <strain evidence="2">ATCC 35405 / DSM 14222 / CIP 103919 / JCM 8153 / KCTC 15104</strain>
    </source>
</reference>
<evidence type="ECO:0000313" key="2">
    <source>
        <dbReference type="Proteomes" id="UP000008212"/>
    </source>
</evidence>
<dbReference type="EMBL" id="AE017226">
    <property type="protein sequence ID" value="AAS11251.1"/>
    <property type="molecule type" value="Genomic_DNA"/>
</dbReference>
<dbReference type="AlphaFoldDB" id="Q73PN8"/>
<evidence type="ECO:0000313" key="1">
    <source>
        <dbReference type="EMBL" id="AAS11251.1"/>
    </source>
</evidence>
<keyword evidence="2" id="KW-1185">Reference proteome</keyword>